<dbReference type="PROSITE" id="PS51068">
    <property type="entry name" value="FPG_CAT"/>
    <property type="match status" value="1"/>
</dbReference>
<feature type="domain" description="FPG-type" evidence="14">
    <location>
        <begin position="206"/>
        <end position="240"/>
    </location>
</feature>
<evidence type="ECO:0000256" key="5">
    <source>
        <dbReference type="ARBA" id="ARBA00022771"/>
    </source>
</evidence>
<keyword evidence="17" id="KW-1185">Reference proteome</keyword>
<keyword evidence="9" id="KW-0234">DNA repair</keyword>
<keyword evidence="4" id="KW-0227">DNA damage</keyword>
<dbReference type="AlphaFoldDB" id="A0A2S0RFB1"/>
<reference evidence="16 17" key="1">
    <citation type="submission" date="2018-04" db="EMBL/GenBank/DDBJ databases">
        <title>Genome sequencing of Flavobacterium sp. HYN0048.</title>
        <authorList>
            <person name="Yi H."/>
            <person name="Baek C."/>
        </authorList>
    </citation>
    <scope>NUCLEOTIDE SEQUENCE [LARGE SCALE GENOMIC DNA]</scope>
    <source>
        <strain evidence="16 17">HYN0048</strain>
    </source>
</reference>
<dbReference type="GO" id="GO:0008270">
    <property type="term" value="F:zinc ion binding"/>
    <property type="evidence" value="ECO:0007669"/>
    <property type="project" value="UniProtKB-KW"/>
</dbReference>
<keyword evidence="11" id="KW-0511">Multifunctional enzyme</keyword>
<dbReference type="EMBL" id="CP028811">
    <property type="protein sequence ID" value="AWA30344.1"/>
    <property type="molecule type" value="Genomic_DNA"/>
</dbReference>
<keyword evidence="3" id="KW-0479">Metal-binding</keyword>
<keyword evidence="7" id="KW-0862">Zinc</keyword>
<evidence type="ECO:0000256" key="8">
    <source>
        <dbReference type="ARBA" id="ARBA00023125"/>
    </source>
</evidence>
<comment type="similarity">
    <text evidence="2">Belongs to the FPG family.</text>
</comment>
<dbReference type="PANTHER" id="PTHR22993">
    <property type="entry name" value="FORMAMIDOPYRIMIDINE-DNA GLYCOSYLASE"/>
    <property type="match status" value="1"/>
</dbReference>
<evidence type="ECO:0000259" key="14">
    <source>
        <dbReference type="PROSITE" id="PS51066"/>
    </source>
</evidence>
<keyword evidence="16" id="KW-0255">Endonuclease</keyword>
<dbReference type="SUPFAM" id="SSF46946">
    <property type="entry name" value="S13-like H2TH domain"/>
    <property type="match status" value="1"/>
</dbReference>
<evidence type="ECO:0000313" key="16">
    <source>
        <dbReference type="EMBL" id="AWA30344.1"/>
    </source>
</evidence>
<evidence type="ECO:0000313" key="17">
    <source>
        <dbReference type="Proteomes" id="UP000244193"/>
    </source>
</evidence>
<evidence type="ECO:0000256" key="13">
    <source>
        <dbReference type="PROSITE-ProRule" id="PRU00391"/>
    </source>
</evidence>
<dbReference type="GO" id="GO:0006284">
    <property type="term" value="P:base-excision repair"/>
    <property type="evidence" value="ECO:0007669"/>
    <property type="project" value="InterPro"/>
</dbReference>
<name>A0A2S0RFB1_9FLAO</name>
<dbReference type="SUPFAM" id="SSF81624">
    <property type="entry name" value="N-terminal domain of MutM-like DNA repair proteins"/>
    <property type="match status" value="1"/>
</dbReference>
<dbReference type="InterPro" id="IPR035937">
    <property type="entry name" value="FPG_N"/>
</dbReference>
<dbReference type="GO" id="GO:0008534">
    <property type="term" value="F:oxidized purine nucleobase lesion DNA N-glycosylase activity"/>
    <property type="evidence" value="ECO:0007669"/>
    <property type="project" value="UniProtKB-EC"/>
</dbReference>
<sequence length="244" mass="28041">MPEGPTIVILREQLAPFTGEKVTAAHGTARIDLSRLEGQHITAFKSWGKHCLICVRGFSIRIHLLMFGSYRINDHKDVAPRIGLTFNDGEINFYTCAVKLLEGDVNDHYDWTADVMNDNWNARLAKKKLAAIPEQMICDALLEQDIFSGVGNIIKNEVLYRVRLHPESLCGSIPDAKLRELIREARQYSFEFLEWKKKSELKKHWLAYTKKTCKRCNLPFAKKYTGTGKRRSFFCAKCQKLHHG</sequence>
<dbReference type="Proteomes" id="UP000244193">
    <property type="component" value="Chromosome"/>
</dbReference>
<dbReference type="InterPro" id="IPR000214">
    <property type="entry name" value="Znf_DNA_glyclase/AP_lyase"/>
</dbReference>
<dbReference type="Pfam" id="PF01149">
    <property type="entry name" value="Fapy_DNA_glyco"/>
    <property type="match status" value="1"/>
</dbReference>
<dbReference type="KEGG" id="fmg:HYN48_09730"/>
<protein>
    <submittedName>
        <fullName evidence="16">Endonuclease</fullName>
    </submittedName>
</protein>
<evidence type="ECO:0000256" key="2">
    <source>
        <dbReference type="ARBA" id="ARBA00009409"/>
    </source>
</evidence>
<keyword evidence="10" id="KW-0456">Lyase</keyword>
<dbReference type="SMART" id="SM00898">
    <property type="entry name" value="Fapy_DNA_glyco"/>
    <property type="match status" value="1"/>
</dbReference>
<keyword evidence="8" id="KW-0238">DNA-binding</keyword>
<evidence type="ECO:0000256" key="3">
    <source>
        <dbReference type="ARBA" id="ARBA00022723"/>
    </source>
</evidence>
<gene>
    <name evidence="16" type="ORF">HYN48_09730</name>
</gene>
<dbReference type="PANTHER" id="PTHR22993:SF9">
    <property type="entry name" value="FORMAMIDOPYRIMIDINE-DNA GLYCOSYLASE"/>
    <property type="match status" value="1"/>
</dbReference>
<organism evidence="16 17">
    <name type="scientific">Flavobacterium magnum</name>
    <dbReference type="NCBI Taxonomy" id="2162713"/>
    <lineage>
        <taxon>Bacteria</taxon>
        <taxon>Pseudomonadati</taxon>
        <taxon>Bacteroidota</taxon>
        <taxon>Flavobacteriia</taxon>
        <taxon>Flavobacteriales</taxon>
        <taxon>Flavobacteriaceae</taxon>
        <taxon>Flavobacterium</taxon>
    </lineage>
</organism>
<dbReference type="GO" id="GO:0003906">
    <property type="term" value="F:DNA-(apurinic or apyrimidinic site) endonuclease activity"/>
    <property type="evidence" value="ECO:0007669"/>
    <property type="project" value="InterPro"/>
</dbReference>
<evidence type="ECO:0000256" key="9">
    <source>
        <dbReference type="ARBA" id="ARBA00023204"/>
    </source>
</evidence>
<evidence type="ECO:0000259" key="15">
    <source>
        <dbReference type="PROSITE" id="PS51068"/>
    </source>
</evidence>
<dbReference type="InterPro" id="IPR012319">
    <property type="entry name" value="FPG_cat"/>
</dbReference>
<keyword evidence="12" id="KW-0326">Glycosidase</keyword>
<dbReference type="OrthoDB" id="9800855at2"/>
<evidence type="ECO:0000256" key="10">
    <source>
        <dbReference type="ARBA" id="ARBA00023239"/>
    </source>
</evidence>
<dbReference type="CDD" id="cd08974">
    <property type="entry name" value="BaFpgNei_N_2"/>
    <property type="match status" value="1"/>
</dbReference>
<dbReference type="RefSeq" id="WP_108371135.1">
    <property type="nucleotide sequence ID" value="NZ_CP028811.1"/>
</dbReference>
<accession>A0A2S0RFB1</accession>
<feature type="domain" description="Formamidopyrimidine-DNA glycosylase catalytic" evidence="15">
    <location>
        <begin position="2"/>
        <end position="93"/>
    </location>
</feature>
<dbReference type="Gene3D" id="1.10.8.50">
    <property type="match status" value="1"/>
</dbReference>
<dbReference type="GO" id="GO:0003684">
    <property type="term" value="F:damaged DNA binding"/>
    <property type="evidence" value="ECO:0007669"/>
    <property type="project" value="InterPro"/>
</dbReference>
<dbReference type="InterPro" id="IPR015886">
    <property type="entry name" value="H2TH_FPG"/>
</dbReference>
<evidence type="ECO:0000256" key="6">
    <source>
        <dbReference type="ARBA" id="ARBA00022801"/>
    </source>
</evidence>
<evidence type="ECO:0000256" key="7">
    <source>
        <dbReference type="ARBA" id="ARBA00022833"/>
    </source>
</evidence>
<evidence type="ECO:0000256" key="4">
    <source>
        <dbReference type="ARBA" id="ARBA00022763"/>
    </source>
</evidence>
<dbReference type="Pfam" id="PF06831">
    <property type="entry name" value="H2TH"/>
    <property type="match status" value="1"/>
</dbReference>
<keyword evidence="6" id="KW-0378">Hydrolase</keyword>
<proteinExistence type="inferred from homology"/>
<comment type="catalytic activity">
    <reaction evidence="1">
        <text>Hydrolysis of DNA containing ring-opened 7-methylguanine residues, releasing 2,6-diamino-4-hydroxy-5-(N-methyl)formamidopyrimidine.</text>
        <dbReference type="EC" id="3.2.2.23"/>
    </reaction>
</comment>
<dbReference type="GO" id="GO:0016829">
    <property type="term" value="F:lyase activity"/>
    <property type="evidence" value="ECO:0007669"/>
    <property type="project" value="UniProtKB-KW"/>
</dbReference>
<dbReference type="Gene3D" id="3.20.190.10">
    <property type="entry name" value="MutM-like, N-terminal"/>
    <property type="match status" value="1"/>
</dbReference>
<dbReference type="InterPro" id="IPR010979">
    <property type="entry name" value="Ribosomal_uS13-like_H2TH"/>
</dbReference>
<keyword evidence="5 13" id="KW-0863">Zinc-finger</keyword>
<dbReference type="PROSITE" id="PS51066">
    <property type="entry name" value="ZF_FPG_2"/>
    <property type="match status" value="1"/>
</dbReference>
<keyword evidence="16" id="KW-0540">Nuclease</keyword>
<dbReference type="SMART" id="SM01232">
    <property type="entry name" value="H2TH"/>
    <property type="match status" value="1"/>
</dbReference>
<evidence type="ECO:0000256" key="12">
    <source>
        <dbReference type="ARBA" id="ARBA00023295"/>
    </source>
</evidence>
<evidence type="ECO:0000256" key="1">
    <source>
        <dbReference type="ARBA" id="ARBA00001668"/>
    </source>
</evidence>
<evidence type="ECO:0000256" key="11">
    <source>
        <dbReference type="ARBA" id="ARBA00023268"/>
    </source>
</evidence>